<dbReference type="PANTHER" id="PTHR30011">
    <property type="entry name" value="ALKANESULFONATE MONOOXYGENASE-RELATED"/>
    <property type="match status" value="1"/>
</dbReference>
<evidence type="ECO:0000256" key="4">
    <source>
        <dbReference type="ARBA" id="ARBA00023033"/>
    </source>
</evidence>
<name>A0A238ZM46_9RHOB</name>
<organism evidence="6 7">
    <name type="scientific">Puniceibacterium sediminis</name>
    <dbReference type="NCBI Taxonomy" id="1608407"/>
    <lineage>
        <taxon>Bacteria</taxon>
        <taxon>Pseudomonadati</taxon>
        <taxon>Pseudomonadota</taxon>
        <taxon>Alphaproteobacteria</taxon>
        <taxon>Rhodobacterales</taxon>
        <taxon>Paracoccaceae</taxon>
        <taxon>Puniceibacterium</taxon>
    </lineage>
</organism>
<sequence>MRDDTPKTFPSLNRGYEATFRAGRLSLGLVVPIARYATSPVPEMAGHFARVKQAEELGFKAVWLRDVPFNVPSFGDAGQLFDPFTYLGYLAALTSDIALGVASIVLPLRHPVHVAKAAASVDVLSGGRLILGVASGDRPEEYPAMDLSYASRGDAFRAAFDYIRVMGTPSPKVDNEFGRLDGQMDMLPKPVGARLPLLVTGSSRQSPEWIAEHSDGWMTYPRPGVAQMQVLAEWRARLTALGQPQKPVLQPLYIDLSDNPDDGPSPIHLGCRAGYRWLLSYLHHLEEIGVNHVALNLRFNEAPIDATLDRLARDVLPSFT</sequence>
<dbReference type="Proteomes" id="UP000198417">
    <property type="component" value="Unassembled WGS sequence"/>
</dbReference>
<evidence type="ECO:0000256" key="3">
    <source>
        <dbReference type="ARBA" id="ARBA00023002"/>
    </source>
</evidence>
<evidence type="ECO:0000313" key="6">
    <source>
        <dbReference type="EMBL" id="SNR84526.1"/>
    </source>
</evidence>
<dbReference type="Gene3D" id="3.20.20.30">
    <property type="entry name" value="Luciferase-like domain"/>
    <property type="match status" value="1"/>
</dbReference>
<gene>
    <name evidence="6" type="ORF">SAMN06265370_13513</name>
</gene>
<dbReference type="PANTHER" id="PTHR30011:SF16">
    <property type="entry name" value="C2H2 FINGER DOMAIN TRANSCRIPTION FACTOR (EUROFUNG)-RELATED"/>
    <property type="match status" value="1"/>
</dbReference>
<keyword evidence="7" id="KW-1185">Reference proteome</keyword>
<dbReference type="RefSeq" id="WP_089273876.1">
    <property type="nucleotide sequence ID" value="NZ_FZNN01000035.1"/>
</dbReference>
<evidence type="ECO:0000256" key="1">
    <source>
        <dbReference type="ARBA" id="ARBA00022630"/>
    </source>
</evidence>
<reference evidence="6 7" key="1">
    <citation type="submission" date="2017-06" db="EMBL/GenBank/DDBJ databases">
        <authorList>
            <person name="Kim H.J."/>
            <person name="Triplett B.A."/>
        </authorList>
    </citation>
    <scope>NUCLEOTIDE SEQUENCE [LARGE SCALE GENOMIC DNA]</scope>
    <source>
        <strain evidence="6 7">DSM 29052</strain>
    </source>
</reference>
<dbReference type="OrthoDB" id="7239898at2"/>
<keyword evidence="2" id="KW-0288">FMN</keyword>
<dbReference type="Pfam" id="PF00296">
    <property type="entry name" value="Bac_luciferase"/>
    <property type="match status" value="1"/>
</dbReference>
<keyword evidence="1" id="KW-0285">Flavoprotein</keyword>
<dbReference type="EMBL" id="FZNN01000035">
    <property type="protein sequence ID" value="SNR84526.1"/>
    <property type="molecule type" value="Genomic_DNA"/>
</dbReference>
<dbReference type="NCBIfam" id="TIGR03571">
    <property type="entry name" value="lucif_BA3436"/>
    <property type="match status" value="1"/>
</dbReference>
<evidence type="ECO:0000313" key="7">
    <source>
        <dbReference type="Proteomes" id="UP000198417"/>
    </source>
</evidence>
<dbReference type="GO" id="GO:0016705">
    <property type="term" value="F:oxidoreductase activity, acting on paired donors, with incorporation or reduction of molecular oxygen"/>
    <property type="evidence" value="ECO:0007669"/>
    <property type="project" value="InterPro"/>
</dbReference>
<dbReference type="InterPro" id="IPR036661">
    <property type="entry name" value="Luciferase-like_sf"/>
</dbReference>
<dbReference type="InterPro" id="IPR020020">
    <property type="entry name" value="Luciferase-type_oxidoreductase"/>
</dbReference>
<accession>A0A238ZM46</accession>
<dbReference type="GO" id="GO:0004497">
    <property type="term" value="F:monooxygenase activity"/>
    <property type="evidence" value="ECO:0007669"/>
    <property type="project" value="UniProtKB-KW"/>
</dbReference>
<feature type="domain" description="Luciferase-like" evidence="5">
    <location>
        <begin position="42"/>
        <end position="245"/>
    </location>
</feature>
<dbReference type="InterPro" id="IPR051260">
    <property type="entry name" value="Diverse_substr_monoxygenases"/>
</dbReference>
<protein>
    <submittedName>
        <fullName evidence="6">Luciferase-type oxidoreductase, BA3436 family</fullName>
    </submittedName>
</protein>
<proteinExistence type="predicted"/>
<keyword evidence="3" id="KW-0560">Oxidoreductase</keyword>
<dbReference type="InterPro" id="IPR011251">
    <property type="entry name" value="Luciferase-like_dom"/>
</dbReference>
<keyword evidence="4" id="KW-0503">Monooxygenase</keyword>
<evidence type="ECO:0000256" key="2">
    <source>
        <dbReference type="ARBA" id="ARBA00022643"/>
    </source>
</evidence>
<dbReference type="SUPFAM" id="SSF51679">
    <property type="entry name" value="Bacterial luciferase-like"/>
    <property type="match status" value="1"/>
</dbReference>
<dbReference type="AlphaFoldDB" id="A0A238ZM46"/>
<evidence type="ECO:0000259" key="5">
    <source>
        <dbReference type="Pfam" id="PF00296"/>
    </source>
</evidence>